<reference evidence="3 4" key="1">
    <citation type="submission" date="2020-07" db="EMBL/GenBank/DDBJ databases">
        <title>Sequencing the genomes of 1000 actinobacteria strains.</title>
        <authorList>
            <person name="Klenk H.-P."/>
        </authorList>
    </citation>
    <scope>NUCLEOTIDE SEQUENCE [LARGE SCALE GENOMIC DNA]</scope>
    <source>
        <strain evidence="3 4">DSM 23819</strain>
    </source>
</reference>
<keyword evidence="1" id="KW-0446">Lipid-binding</keyword>
<gene>
    <name evidence="3" type="ORF">BJ980_003571</name>
</gene>
<dbReference type="Proteomes" id="UP000540656">
    <property type="component" value="Unassembled WGS sequence"/>
</dbReference>
<dbReference type="EMBL" id="JACCAA010000001">
    <property type="protein sequence ID" value="NYG60648.1"/>
    <property type="molecule type" value="Genomic_DNA"/>
</dbReference>
<dbReference type="SUPFAM" id="SSF82549">
    <property type="entry name" value="DAK1/DegV-like"/>
    <property type="match status" value="1"/>
</dbReference>
<organism evidence="3 4">
    <name type="scientific">Nocardioides daedukensis</name>
    <dbReference type="NCBI Taxonomy" id="634462"/>
    <lineage>
        <taxon>Bacteria</taxon>
        <taxon>Bacillati</taxon>
        <taxon>Actinomycetota</taxon>
        <taxon>Actinomycetes</taxon>
        <taxon>Propionibacteriales</taxon>
        <taxon>Nocardioidaceae</taxon>
        <taxon>Nocardioides</taxon>
    </lineage>
</organism>
<name>A0A7Y9S646_9ACTN</name>
<dbReference type="Gene3D" id="3.40.50.10170">
    <property type="match status" value="1"/>
</dbReference>
<accession>A0A7Y9S646</accession>
<dbReference type="PROSITE" id="PS51482">
    <property type="entry name" value="DEGV"/>
    <property type="match status" value="1"/>
</dbReference>
<feature type="region of interest" description="Disordered" evidence="2">
    <location>
        <begin position="292"/>
        <end position="320"/>
    </location>
</feature>
<dbReference type="Gene3D" id="3.30.1180.10">
    <property type="match status" value="1"/>
</dbReference>
<dbReference type="NCBIfam" id="TIGR00762">
    <property type="entry name" value="DegV"/>
    <property type="match status" value="1"/>
</dbReference>
<dbReference type="InterPro" id="IPR003797">
    <property type="entry name" value="DegV"/>
</dbReference>
<protein>
    <submittedName>
        <fullName evidence="3">DegV family protein with EDD domain</fullName>
    </submittedName>
</protein>
<evidence type="ECO:0000256" key="2">
    <source>
        <dbReference type="SAM" id="MobiDB-lite"/>
    </source>
</evidence>
<dbReference type="InterPro" id="IPR043168">
    <property type="entry name" value="DegV_C"/>
</dbReference>
<dbReference type="RefSeq" id="WP_179503557.1">
    <property type="nucleotide sequence ID" value="NZ_JACCAA010000001.1"/>
</dbReference>
<comment type="caution">
    <text evidence="3">The sequence shown here is derived from an EMBL/GenBank/DDBJ whole genome shotgun (WGS) entry which is preliminary data.</text>
</comment>
<evidence type="ECO:0000256" key="1">
    <source>
        <dbReference type="ARBA" id="ARBA00023121"/>
    </source>
</evidence>
<sequence length="320" mass="32566">MAHGRTVVVTDSTASLPAEVAGRDDVMVIPLQVVIGANSYDEGIDEGANPEMVAAALKAFTPVSTSRPSPAVMLDVYEKLAAEGVTEIVSVHLSGEMSGTFDSAHVASGQASIPVHAVDSRQVGPATGYGVRAALAVLEAGGTAAEAAEAAQERAEACTSLFYVDTLEYLRRGGRVGGLAALLGSALAVKPLLRIENGRIDSFEKVRTAGRALARLEDLAVEAAGEDLVEVTVAHLASPDRAAQLATKVTPRVQLAEPVRTTELGAVLGAHVGPGMAAICIAPALPGAVPLTDAEEQAGDDLAPDADDAESNDAGSDSTT</sequence>
<evidence type="ECO:0000313" key="4">
    <source>
        <dbReference type="Proteomes" id="UP000540656"/>
    </source>
</evidence>
<proteinExistence type="predicted"/>
<feature type="compositionally biased region" description="Acidic residues" evidence="2">
    <location>
        <begin position="293"/>
        <end position="311"/>
    </location>
</feature>
<evidence type="ECO:0000313" key="3">
    <source>
        <dbReference type="EMBL" id="NYG60648.1"/>
    </source>
</evidence>
<dbReference type="Pfam" id="PF02645">
    <property type="entry name" value="DegV"/>
    <property type="match status" value="1"/>
</dbReference>
<dbReference type="GO" id="GO:0008289">
    <property type="term" value="F:lipid binding"/>
    <property type="evidence" value="ECO:0007669"/>
    <property type="project" value="UniProtKB-KW"/>
</dbReference>
<keyword evidence="4" id="KW-1185">Reference proteome</keyword>
<dbReference type="InterPro" id="IPR050270">
    <property type="entry name" value="DegV_domain_contain"/>
</dbReference>
<dbReference type="AlphaFoldDB" id="A0A7Y9S646"/>
<dbReference type="PANTHER" id="PTHR33434">
    <property type="entry name" value="DEGV DOMAIN-CONTAINING PROTEIN DR_1986-RELATED"/>
    <property type="match status" value="1"/>
</dbReference>
<dbReference type="PANTHER" id="PTHR33434:SF2">
    <property type="entry name" value="FATTY ACID-BINDING PROTEIN TM_1468"/>
    <property type="match status" value="1"/>
</dbReference>